<keyword evidence="3" id="KW-1185">Reference proteome</keyword>
<reference evidence="2 3" key="1">
    <citation type="submission" date="2021-07" db="EMBL/GenBank/DDBJ databases">
        <title>Shewanella sp. nov, isolated from SCS.</title>
        <authorList>
            <person name="Cao W.R."/>
        </authorList>
    </citation>
    <scope>NUCLEOTIDE SEQUENCE [LARGE SCALE GENOMIC DNA]</scope>
    <source>
        <strain evidence="2 3">NR704-98</strain>
    </source>
</reference>
<dbReference type="NCBIfam" id="NF041646">
    <property type="entry name" value="VC0807_fam"/>
    <property type="match status" value="1"/>
</dbReference>
<feature type="transmembrane region" description="Helical" evidence="1">
    <location>
        <begin position="152"/>
        <end position="172"/>
    </location>
</feature>
<organism evidence="2 3">
    <name type="scientific">Shewanella nanhaiensis</name>
    <dbReference type="NCBI Taxonomy" id="2864872"/>
    <lineage>
        <taxon>Bacteria</taxon>
        <taxon>Pseudomonadati</taxon>
        <taxon>Pseudomonadota</taxon>
        <taxon>Gammaproteobacteria</taxon>
        <taxon>Alteromonadales</taxon>
        <taxon>Shewanellaceae</taxon>
        <taxon>Shewanella</taxon>
    </lineage>
</organism>
<evidence type="ECO:0000313" key="3">
    <source>
        <dbReference type="Proteomes" id="UP001195963"/>
    </source>
</evidence>
<feature type="transmembrane region" description="Helical" evidence="1">
    <location>
        <begin position="64"/>
        <end position="82"/>
    </location>
</feature>
<dbReference type="Proteomes" id="UP001195963">
    <property type="component" value="Unassembled WGS sequence"/>
</dbReference>
<feature type="transmembrane region" description="Helical" evidence="1">
    <location>
        <begin position="35"/>
        <end position="57"/>
    </location>
</feature>
<gene>
    <name evidence="2" type="ORF">K0625_05055</name>
</gene>
<feature type="transmembrane region" description="Helical" evidence="1">
    <location>
        <begin position="192"/>
        <end position="213"/>
    </location>
</feature>
<sequence>MSSTSTHKPRPMVDLLVSIVIPAFILMKLSGDDQLGASGGLMLALSFPLGWGIFELIKYRKFNFIALLGLANVLLTGGIGLLELDLKWLAIKEAAIPAAIGIAVLISTFTSKPLIKALIFNPAVMDVDKINDRLKQNNCVAAFEQRLMKATYLVAGSFAFSATMNYILAKWIVTSPTGTPEFNEQLGQLSLYSYPMIAVPSMLMMMGTFYYLWRTIRDLTGLKLEEVLANQG</sequence>
<accession>A0ABS7E002</accession>
<dbReference type="EMBL" id="JAHZST010000003">
    <property type="protein sequence ID" value="MBW8183024.1"/>
    <property type="molecule type" value="Genomic_DNA"/>
</dbReference>
<dbReference type="InterPro" id="IPR016870">
    <property type="entry name" value="UCP028137"/>
</dbReference>
<keyword evidence="1" id="KW-0812">Transmembrane</keyword>
<keyword evidence="1" id="KW-1133">Transmembrane helix</keyword>
<dbReference type="PIRSF" id="PIRSF028137">
    <property type="entry name" value="UCP028137"/>
    <property type="match status" value="1"/>
</dbReference>
<keyword evidence="1" id="KW-0472">Membrane</keyword>
<feature type="transmembrane region" description="Helical" evidence="1">
    <location>
        <begin position="12"/>
        <end position="29"/>
    </location>
</feature>
<feature type="transmembrane region" description="Helical" evidence="1">
    <location>
        <begin position="94"/>
        <end position="115"/>
    </location>
</feature>
<dbReference type="RefSeq" id="WP_220108676.1">
    <property type="nucleotide sequence ID" value="NZ_JAHZST010000003.1"/>
</dbReference>
<evidence type="ECO:0000256" key="1">
    <source>
        <dbReference type="SAM" id="Phobius"/>
    </source>
</evidence>
<comment type="caution">
    <text evidence="2">The sequence shown here is derived from an EMBL/GenBank/DDBJ whole genome shotgun (WGS) entry which is preliminary data.</text>
</comment>
<name>A0ABS7E002_9GAMM</name>
<proteinExistence type="predicted"/>
<evidence type="ECO:0000313" key="2">
    <source>
        <dbReference type="EMBL" id="MBW8183024.1"/>
    </source>
</evidence>
<protein>
    <submittedName>
        <fullName evidence="2">MFS transporter</fullName>
    </submittedName>
</protein>